<dbReference type="STRING" id="561184.SAMN05216376_10790"/>
<dbReference type="GO" id="GO:0043165">
    <property type="term" value="P:Gram-negative-bacterium-type cell outer membrane assembly"/>
    <property type="evidence" value="ECO:0007669"/>
    <property type="project" value="InterPro"/>
</dbReference>
<dbReference type="Gene3D" id="3.30.160.150">
    <property type="entry name" value="Lipoprotein like domain"/>
    <property type="match status" value="1"/>
</dbReference>
<sequence>MWLYDRRMILLGATALGACGFTPVYGPQGGGGALLNAVALPDPNDNRGYHFNSRFEERLGRGGPSAPYRLDIRIQTDEQDMGSTSAGTTTRYRLIGRVFYTLVEAGIAKTLLQGRTNAFTGYSSTGSTVATRAAETDALKRLMYLLADQVIDDLLLSDITAS</sequence>
<dbReference type="Pfam" id="PF04390">
    <property type="entry name" value="LptE"/>
    <property type="match status" value="1"/>
</dbReference>
<comment type="caution">
    <text evidence="1">The sequence shown here is derived from an EMBL/GenBank/DDBJ whole genome shotgun (WGS) entry which is preliminary data.</text>
</comment>
<dbReference type="PROSITE" id="PS51257">
    <property type="entry name" value="PROKAR_LIPOPROTEIN"/>
    <property type="match status" value="1"/>
</dbReference>
<evidence type="ECO:0000313" key="1">
    <source>
        <dbReference type="EMBL" id="KHQ54824.1"/>
    </source>
</evidence>
<proteinExistence type="predicted"/>
<keyword evidence="2" id="KW-1185">Reference proteome</keyword>
<dbReference type="Proteomes" id="UP000030960">
    <property type="component" value="Unassembled WGS sequence"/>
</dbReference>
<dbReference type="AlphaFoldDB" id="A0A0B3SWL1"/>
<dbReference type="OrthoDB" id="7629596at2"/>
<reference evidence="1 2" key="1">
    <citation type="submission" date="2014-10" db="EMBL/GenBank/DDBJ databases">
        <title>Genome sequence of Ponticoccus sp. strain UMTAT08 isolated from clonal culture of toxic dinoflagellate Alexandrium tamiyavanichii.</title>
        <authorList>
            <person name="Gan H.Y."/>
            <person name="Muhd D.-D."/>
            <person name="Mohd Noor M.E."/>
            <person name="Yeong Y.S."/>
            <person name="Usup G."/>
        </authorList>
    </citation>
    <scope>NUCLEOTIDE SEQUENCE [LARGE SCALE GENOMIC DNA]</scope>
    <source>
        <strain evidence="1 2">UMTAT08</strain>
    </source>
</reference>
<dbReference type="GO" id="GO:0019867">
    <property type="term" value="C:outer membrane"/>
    <property type="evidence" value="ECO:0007669"/>
    <property type="project" value="InterPro"/>
</dbReference>
<gene>
    <name evidence="1" type="ORF">OA50_00659</name>
</gene>
<organism evidence="1 2">
    <name type="scientific">Mameliella alba</name>
    <dbReference type="NCBI Taxonomy" id="561184"/>
    <lineage>
        <taxon>Bacteria</taxon>
        <taxon>Pseudomonadati</taxon>
        <taxon>Pseudomonadota</taxon>
        <taxon>Alphaproteobacteria</taxon>
        <taxon>Rhodobacterales</taxon>
        <taxon>Roseobacteraceae</taxon>
        <taxon>Mameliella</taxon>
    </lineage>
</organism>
<keyword evidence="1" id="KW-0449">Lipoprotein</keyword>
<protein>
    <submittedName>
        <fullName evidence="1">Putative Lipoprotein</fullName>
    </submittedName>
</protein>
<dbReference type="EMBL" id="JSUQ01000002">
    <property type="protein sequence ID" value="KHQ54824.1"/>
    <property type="molecule type" value="Genomic_DNA"/>
</dbReference>
<name>A0A0B3SWL1_9RHOB</name>
<accession>A0A0B3SWL1</accession>
<dbReference type="InterPro" id="IPR007485">
    <property type="entry name" value="LPS_assembly_LptE"/>
</dbReference>
<evidence type="ECO:0000313" key="2">
    <source>
        <dbReference type="Proteomes" id="UP000030960"/>
    </source>
</evidence>
<dbReference type="PATRIC" id="fig|1515334.3.peg.667"/>